<dbReference type="AlphaFoldDB" id="A0A136IJB8"/>
<dbReference type="InParanoid" id="A0A136IJB8"/>
<accession>A0A136IJB8</accession>
<name>A0A136IJB8_9PEZI</name>
<dbReference type="EMBL" id="KQ964321">
    <property type="protein sequence ID" value="KXJ84838.1"/>
    <property type="molecule type" value="Genomic_DNA"/>
</dbReference>
<evidence type="ECO:0000313" key="2">
    <source>
        <dbReference type="Proteomes" id="UP000070501"/>
    </source>
</evidence>
<keyword evidence="2" id="KW-1185">Reference proteome</keyword>
<protein>
    <submittedName>
        <fullName evidence="1">Uncharacterized protein</fullName>
    </submittedName>
</protein>
<sequence length="73" mass="7967">MLSPTTSLSGNNRPNAQVMTYGYNSSILQSNSMQNLEDLAASFHSSLLTLAGTYIKPILIRTHSLGNLIIKQE</sequence>
<proteinExistence type="predicted"/>
<organism evidence="1 2">
    <name type="scientific">Microdochium bolleyi</name>
    <dbReference type="NCBI Taxonomy" id="196109"/>
    <lineage>
        <taxon>Eukaryota</taxon>
        <taxon>Fungi</taxon>
        <taxon>Dikarya</taxon>
        <taxon>Ascomycota</taxon>
        <taxon>Pezizomycotina</taxon>
        <taxon>Sordariomycetes</taxon>
        <taxon>Xylariomycetidae</taxon>
        <taxon>Xylariales</taxon>
        <taxon>Microdochiaceae</taxon>
        <taxon>Microdochium</taxon>
    </lineage>
</organism>
<evidence type="ECO:0000313" key="1">
    <source>
        <dbReference type="EMBL" id="KXJ84838.1"/>
    </source>
</evidence>
<gene>
    <name evidence="1" type="ORF">Micbo1qcDRAFT_129013</name>
</gene>
<reference evidence="2" key="1">
    <citation type="submission" date="2016-02" db="EMBL/GenBank/DDBJ databases">
        <title>Draft genome sequence of Microdochium bolleyi, a fungal endophyte of beachgrass.</title>
        <authorList>
            <consortium name="DOE Joint Genome Institute"/>
            <person name="David A.S."/>
            <person name="May G."/>
            <person name="Haridas S."/>
            <person name="Lim J."/>
            <person name="Wang M."/>
            <person name="Labutti K."/>
            <person name="Lipzen A."/>
            <person name="Barry K."/>
            <person name="Grigoriev I.V."/>
        </authorList>
    </citation>
    <scope>NUCLEOTIDE SEQUENCE [LARGE SCALE GENOMIC DNA]</scope>
    <source>
        <strain evidence="2">J235TASD1</strain>
    </source>
</reference>
<dbReference type="Proteomes" id="UP000070501">
    <property type="component" value="Unassembled WGS sequence"/>
</dbReference>